<comment type="caution">
    <text evidence="1">The sequence shown here is derived from an EMBL/GenBank/DDBJ whole genome shotgun (WGS) entry which is preliminary data.</text>
</comment>
<dbReference type="Proteomes" id="UP001374599">
    <property type="component" value="Unassembled WGS sequence"/>
</dbReference>
<dbReference type="EMBL" id="BTPU01000018">
    <property type="protein sequence ID" value="GMQ61978.1"/>
    <property type="molecule type" value="Genomic_DNA"/>
</dbReference>
<reference evidence="1" key="1">
    <citation type="submission" date="2023-09" db="EMBL/GenBank/DDBJ databases">
        <title>Vallitalea sediminicola and Vallitalea maricola sp. nov., anaerobic bacteria isolated from marine sediment.</title>
        <authorList>
            <person name="Hirano S."/>
            <person name="Maeda A."/>
            <person name="Terahara T."/>
            <person name="Mori K."/>
            <person name="Hamada M."/>
            <person name="Matsumoto R."/>
            <person name="Kobayashi T."/>
        </authorList>
    </citation>
    <scope>NUCLEOTIDE SEQUENCE</scope>
    <source>
        <strain evidence="1">AN17-2</strain>
    </source>
</reference>
<gene>
    <name evidence="1" type="ORF">AN2V17_12080</name>
</gene>
<organism evidence="1 2">
    <name type="scientific">Vallitalea maricola</name>
    <dbReference type="NCBI Taxonomy" id="3074433"/>
    <lineage>
        <taxon>Bacteria</taxon>
        <taxon>Bacillati</taxon>
        <taxon>Bacillota</taxon>
        <taxon>Clostridia</taxon>
        <taxon>Lachnospirales</taxon>
        <taxon>Vallitaleaceae</taxon>
        <taxon>Vallitalea</taxon>
    </lineage>
</organism>
<name>A0ACB5UJ83_9FIRM</name>
<evidence type="ECO:0000313" key="1">
    <source>
        <dbReference type="EMBL" id="GMQ61978.1"/>
    </source>
</evidence>
<proteinExistence type="predicted"/>
<sequence>MFIKNYKIAVVGLGYVGLPIAVEFAKKTSVIGFDINCEKINQYKAGIDPTKEVGDEEIKKTTVEFTYEETKLSEANFIVVAVPTPVDMDKRPDLFPVTEVSRIIGRNLSRGAVVVYESTVYPGVTEDICIPILEEASGLTCGEDFKVGYSPERINPADKIHRLHNITKIVSGIDEETLEIVARTYETIIEAGVYRAKTIKVAEAAKLVENAQRDINIAFMNELAIVFDRMEIDTKDVIEAMNTKWNALGFYPGLVGGHCIGVDPYYFIYQAEQLGYHSQIILAGRKINDSMGRFIAETTVKHMIKANISVKNSKVYIMGITFKEDCPDIRNSKVEDIIKHLTEYEVNVTAVDPVISQKEVEAKFDIEMVTMKEINQADCIIFAVAHRQFKNLSYEKINKMFKSHQRQKKVIIDIKNILDKDKLENEGYSYWSL</sequence>
<keyword evidence="2" id="KW-1185">Reference proteome</keyword>
<protein>
    <submittedName>
        <fullName evidence="1">Nucleotide sugar dehydrogenase</fullName>
    </submittedName>
</protein>
<evidence type="ECO:0000313" key="2">
    <source>
        <dbReference type="Proteomes" id="UP001374599"/>
    </source>
</evidence>
<accession>A0ACB5UJ83</accession>